<proteinExistence type="predicted"/>
<keyword evidence="1" id="KW-0812">Transmembrane</keyword>
<dbReference type="STRING" id="1423739.FC85_GL002813"/>
<accession>A0A0R1SIF9</accession>
<dbReference type="RefSeq" id="WP_057864380.1">
    <property type="nucleotide sequence ID" value="NZ_AZEY01000041.1"/>
</dbReference>
<name>A0A0R1SIF9_9LACO</name>
<feature type="transmembrane region" description="Helical" evidence="1">
    <location>
        <begin position="139"/>
        <end position="163"/>
    </location>
</feature>
<dbReference type="Pfam" id="PF12730">
    <property type="entry name" value="ABC2_membrane_4"/>
    <property type="match status" value="1"/>
</dbReference>
<evidence type="ECO:0008006" key="4">
    <source>
        <dbReference type="Google" id="ProtNLM"/>
    </source>
</evidence>
<feature type="transmembrane region" description="Helical" evidence="1">
    <location>
        <begin position="229"/>
        <end position="248"/>
    </location>
</feature>
<dbReference type="PATRIC" id="fig|1423739.3.peg.2924"/>
<organism evidence="2 3">
    <name type="scientific">Lentilactobacillus diolivorans DSM 14421</name>
    <dbReference type="NCBI Taxonomy" id="1423739"/>
    <lineage>
        <taxon>Bacteria</taxon>
        <taxon>Bacillati</taxon>
        <taxon>Bacillota</taxon>
        <taxon>Bacilli</taxon>
        <taxon>Lactobacillales</taxon>
        <taxon>Lactobacillaceae</taxon>
        <taxon>Lentilactobacillus</taxon>
    </lineage>
</organism>
<protein>
    <recommendedName>
        <fullName evidence="4">ABC superfamily ATP binding cassette transporter, membrane protein</fullName>
    </recommendedName>
</protein>
<reference evidence="2 3" key="1">
    <citation type="journal article" date="2015" name="Genome Announc.">
        <title>Expanding the biotechnology potential of lactobacilli through comparative genomics of 213 strains and associated genera.</title>
        <authorList>
            <person name="Sun Z."/>
            <person name="Harris H.M."/>
            <person name="McCann A."/>
            <person name="Guo C."/>
            <person name="Argimon S."/>
            <person name="Zhang W."/>
            <person name="Yang X."/>
            <person name="Jeffery I.B."/>
            <person name="Cooney J.C."/>
            <person name="Kagawa T.F."/>
            <person name="Liu W."/>
            <person name="Song Y."/>
            <person name="Salvetti E."/>
            <person name="Wrobel A."/>
            <person name="Rasinkangas P."/>
            <person name="Parkhill J."/>
            <person name="Rea M.C."/>
            <person name="O'Sullivan O."/>
            <person name="Ritari J."/>
            <person name="Douillard F.P."/>
            <person name="Paul Ross R."/>
            <person name="Yang R."/>
            <person name="Briner A.E."/>
            <person name="Felis G.E."/>
            <person name="de Vos W.M."/>
            <person name="Barrangou R."/>
            <person name="Klaenhammer T.R."/>
            <person name="Caufield P.W."/>
            <person name="Cui Y."/>
            <person name="Zhang H."/>
            <person name="O'Toole P.W."/>
        </authorList>
    </citation>
    <scope>NUCLEOTIDE SEQUENCE [LARGE SCALE GENOMIC DNA]</scope>
    <source>
        <strain evidence="2 3">DSM 14421</strain>
    </source>
</reference>
<feature type="transmembrane region" description="Helical" evidence="1">
    <location>
        <begin position="94"/>
        <end position="119"/>
    </location>
</feature>
<gene>
    <name evidence="2" type="ORF">FC85_GL002813</name>
</gene>
<evidence type="ECO:0000313" key="3">
    <source>
        <dbReference type="Proteomes" id="UP000052013"/>
    </source>
</evidence>
<dbReference type="AlphaFoldDB" id="A0A0R1SIF9"/>
<sequence>MLDLIRQEFYKLFQKKSVLLSPLVILALMLFMGTGGNLSDRKYFFTQGFSGFQWLDIAIVVIGANMMAMEFEYGTIKHLVASHNNKFLIYMSKMIVLTIYDVIMHFLIFIFTFGIAILVYGSKLPLHSLYNGRPIINTFITATLGDQFGTILVITLVFLIAGLSRTSSIAATGGLALLIFGTSVSSLIIKSFGSAFPFVKWNPGNMFNVGFQFATPGIIKQSFLTDSQLVIGNLVYIVLFIILGYIAFSRKRI</sequence>
<feature type="transmembrane region" description="Helical" evidence="1">
    <location>
        <begin position="52"/>
        <end position="73"/>
    </location>
</feature>
<comment type="caution">
    <text evidence="2">The sequence shown here is derived from an EMBL/GenBank/DDBJ whole genome shotgun (WGS) entry which is preliminary data.</text>
</comment>
<keyword evidence="1" id="KW-0472">Membrane</keyword>
<dbReference type="PANTHER" id="PTHR37305">
    <property type="entry name" value="INTEGRAL MEMBRANE PROTEIN-RELATED"/>
    <property type="match status" value="1"/>
</dbReference>
<evidence type="ECO:0000313" key="2">
    <source>
        <dbReference type="EMBL" id="KRL66506.1"/>
    </source>
</evidence>
<evidence type="ECO:0000256" key="1">
    <source>
        <dbReference type="SAM" id="Phobius"/>
    </source>
</evidence>
<dbReference type="Proteomes" id="UP000052013">
    <property type="component" value="Unassembled WGS sequence"/>
</dbReference>
<feature type="transmembrane region" description="Helical" evidence="1">
    <location>
        <begin position="12"/>
        <end position="32"/>
    </location>
</feature>
<keyword evidence="1" id="KW-1133">Transmembrane helix</keyword>
<feature type="transmembrane region" description="Helical" evidence="1">
    <location>
        <begin position="175"/>
        <end position="199"/>
    </location>
</feature>
<dbReference type="EMBL" id="AZEY01000041">
    <property type="protein sequence ID" value="KRL66506.1"/>
    <property type="molecule type" value="Genomic_DNA"/>
</dbReference>
<dbReference type="PANTHER" id="PTHR37305:SF1">
    <property type="entry name" value="MEMBRANE PROTEIN"/>
    <property type="match status" value="1"/>
</dbReference>